<keyword evidence="3" id="KW-1185">Reference proteome</keyword>
<dbReference type="PANTHER" id="PTHR47723">
    <property type="entry name" value="OS05G0353850 PROTEIN"/>
    <property type="match status" value="1"/>
</dbReference>
<dbReference type="AlphaFoldDB" id="A0A9D3WII3"/>
<gene>
    <name evidence="2" type="ORF">J1N35_000301</name>
</gene>
<reference evidence="2 3" key="1">
    <citation type="journal article" date="2021" name="Plant Biotechnol. J.">
        <title>Multi-omics assisted identification of the key and species-specific regulatory components of drought-tolerant mechanisms in Gossypium stocksii.</title>
        <authorList>
            <person name="Yu D."/>
            <person name="Ke L."/>
            <person name="Zhang D."/>
            <person name="Wu Y."/>
            <person name="Sun Y."/>
            <person name="Mei J."/>
            <person name="Sun J."/>
            <person name="Sun Y."/>
        </authorList>
    </citation>
    <scope>NUCLEOTIDE SEQUENCE [LARGE SCALE GENOMIC DNA]</scope>
    <source>
        <strain evidence="3">cv. E1</strain>
        <tissue evidence="2">Leaf</tissue>
    </source>
</reference>
<dbReference type="InterPro" id="IPR044730">
    <property type="entry name" value="RNase_H-like_dom_plant"/>
</dbReference>
<evidence type="ECO:0000313" key="2">
    <source>
        <dbReference type="EMBL" id="KAH1128923.1"/>
    </source>
</evidence>
<dbReference type="InterPro" id="IPR036397">
    <property type="entry name" value="RNaseH_sf"/>
</dbReference>
<accession>A0A9D3WII3</accession>
<organism evidence="2 3">
    <name type="scientific">Gossypium stocksii</name>
    <dbReference type="NCBI Taxonomy" id="47602"/>
    <lineage>
        <taxon>Eukaryota</taxon>
        <taxon>Viridiplantae</taxon>
        <taxon>Streptophyta</taxon>
        <taxon>Embryophyta</taxon>
        <taxon>Tracheophyta</taxon>
        <taxon>Spermatophyta</taxon>
        <taxon>Magnoliopsida</taxon>
        <taxon>eudicotyledons</taxon>
        <taxon>Gunneridae</taxon>
        <taxon>Pentapetalae</taxon>
        <taxon>rosids</taxon>
        <taxon>malvids</taxon>
        <taxon>Malvales</taxon>
        <taxon>Malvaceae</taxon>
        <taxon>Malvoideae</taxon>
        <taxon>Gossypium</taxon>
    </lineage>
</organism>
<dbReference type="Pfam" id="PF13456">
    <property type="entry name" value="RVT_3"/>
    <property type="match status" value="1"/>
</dbReference>
<dbReference type="OrthoDB" id="961708at2759"/>
<comment type="caution">
    <text evidence="2">The sequence shown here is derived from an EMBL/GenBank/DDBJ whole genome shotgun (WGS) entry which is preliminary data.</text>
</comment>
<dbReference type="SUPFAM" id="SSF53098">
    <property type="entry name" value="Ribonuclease H-like"/>
    <property type="match status" value="1"/>
</dbReference>
<dbReference type="EMBL" id="JAIQCV010000001">
    <property type="protein sequence ID" value="KAH1128923.1"/>
    <property type="molecule type" value="Genomic_DNA"/>
</dbReference>
<dbReference type="Proteomes" id="UP000828251">
    <property type="component" value="Unassembled WGS sequence"/>
</dbReference>
<evidence type="ECO:0000259" key="1">
    <source>
        <dbReference type="Pfam" id="PF13456"/>
    </source>
</evidence>
<protein>
    <recommendedName>
        <fullName evidence="1">RNase H type-1 domain-containing protein</fullName>
    </recommendedName>
</protein>
<sequence length="212" mass="23028">MVEKDSIGHKNGLGVDLVSGSGSKGNLGNEGLDGVSRLSKASLDKSLGKRPVGMDGNTNFNKDSMAILPIQIPSNDGALNSEHAGASFNLFDGASNQVFDAELWGILDGLKIVQRRGHVHVTIQSDSLEVVKSILCSSSTDSNSVLIRRICNILSQENYWILRHILREYNQVADCLAKQALTEKANLQVFDVPPEITSSFIDRDRHTGSFYA</sequence>
<dbReference type="Gene3D" id="3.30.420.10">
    <property type="entry name" value="Ribonuclease H-like superfamily/Ribonuclease H"/>
    <property type="match status" value="1"/>
</dbReference>
<dbReference type="CDD" id="cd06222">
    <property type="entry name" value="RNase_H_like"/>
    <property type="match status" value="1"/>
</dbReference>
<dbReference type="GO" id="GO:0003676">
    <property type="term" value="F:nucleic acid binding"/>
    <property type="evidence" value="ECO:0007669"/>
    <property type="project" value="InterPro"/>
</dbReference>
<dbReference type="InterPro" id="IPR053151">
    <property type="entry name" value="RNase_H-like"/>
</dbReference>
<dbReference type="InterPro" id="IPR002156">
    <property type="entry name" value="RNaseH_domain"/>
</dbReference>
<evidence type="ECO:0000313" key="3">
    <source>
        <dbReference type="Proteomes" id="UP000828251"/>
    </source>
</evidence>
<name>A0A9D3WII3_9ROSI</name>
<dbReference type="InterPro" id="IPR012337">
    <property type="entry name" value="RNaseH-like_sf"/>
</dbReference>
<dbReference type="PANTHER" id="PTHR47723:SF19">
    <property type="entry name" value="POLYNUCLEOTIDYL TRANSFERASE, RIBONUCLEASE H-LIKE SUPERFAMILY PROTEIN"/>
    <property type="match status" value="1"/>
</dbReference>
<dbReference type="GO" id="GO:0004523">
    <property type="term" value="F:RNA-DNA hybrid ribonuclease activity"/>
    <property type="evidence" value="ECO:0007669"/>
    <property type="project" value="InterPro"/>
</dbReference>
<feature type="domain" description="RNase H type-1" evidence="1">
    <location>
        <begin position="94"/>
        <end position="180"/>
    </location>
</feature>
<proteinExistence type="predicted"/>